<sequence length="263" mass="30459">MLQITDTVSTKTTSYQKTEVYMVKATIFSNLKTTLWLVRHGERIDNVIDDWQLLYNECSIDNPPLSFRGQEQAEETRLRFKDVKLDHVFVSPFDRCLETAARIIKDRPLRMKVEPGFIESLGYCENPPGFESLETMKKKYSNIDEDYKPLRNPLIWEEPKSNDEACKDRVRLNLEAILRKYHPGDFERLMQGIVIQKFSGTNILIVTHNDIIAAIHDYLCGPDNWKYVGLATVSKFVEKRDGSFTCELSGDFSHLSDPTNLRI</sequence>
<evidence type="ECO:0000313" key="3">
    <source>
        <dbReference type="WBParaSite" id="EVEC_0001259101-mRNA-1"/>
    </source>
</evidence>
<dbReference type="STRING" id="51028.A0A0N4VNM3"/>
<proteinExistence type="predicted"/>
<reference evidence="3" key="1">
    <citation type="submission" date="2017-02" db="UniProtKB">
        <authorList>
            <consortium name="WormBaseParasite"/>
        </authorList>
    </citation>
    <scope>IDENTIFICATION</scope>
</reference>
<keyword evidence="2" id="KW-1185">Reference proteome</keyword>
<dbReference type="GO" id="GO:0016791">
    <property type="term" value="F:phosphatase activity"/>
    <property type="evidence" value="ECO:0007669"/>
    <property type="project" value="UniProtKB-ARBA"/>
</dbReference>
<dbReference type="Proteomes" id="UP000274131">
    <property type="component" value="Unassembled WGS sequence"/>
</dbReference>
<dbReference type="EMBL" id="UXUI01012659">
    <property type="protein sequence ID" value="VDD97018.1"/>
    <property type="molecule type" value="Genomic_DNA"/>
</dbReference>
<dbReference type="SMART" id="SM00855">
    <property type="entry name" value="PGAM"/>
    <property type="match status" value="1"/>
</dbReference>
<dbReference type="OrthoDB" id="414418at2759"/>
<dbReference type="InterPro" id="IPR013078">
    <property type="entry name" value="His_Pase_superF_clade-1"/>
</dbReference>
<accession>A0A0N4VNM3</accession>
<dbReference type="PANTHER" id="PTHR16469">
    <property type="entry name" value="UBIQUITIN-ASSOCIATED AND SH3 DOMAIN-CONTAINING BA-RELATED"/>
    <property type="match status" value="1"/>
</dbReference>
<name>A0A0N4VNM3_ENTVE</name>
<evidence type="ECO:0000313" key="1">
    <source>
        <dbReference type="EMBL" id="VDD97018.1"/>
    </source>
</evidence>
<dbReference type="AlphaFoldDB" id="A0A0N4VNM3"/>
<dbReference type="Pfam" id="PF00300">
    <property type="entry name" value="His_Phos_1"/>
    <property type="match status" value="1"/>
</dbReference>
<dbReference type="CDD" id="cd07067">
    <property type="entry name" value="HP_PGM_like"/>
    <property type="match status" value="1"/>
</dbReference>
<dbReference type="InterPro" id="IPR029033">
    <property type="entry name" value="His_PPase_superfam"/>
</dbReference>
<dbReference type="Gene3D" id="3.40.50.1240">
    <property type="entry name" value="Phosphoglycerate mutase-like"/>
    <property type="match status" value="1"/>
</dbReference>
<gene>
    <name evidence="1" type="ORF">EVEC_LOCUS11769</name>
</gene>
<dbReference type="PROSITE" id="PS00175">
    <property type="entry name" value="PG_MUTASE"/>
    <property type="match status" value="1"/>
</dbReference>
<dbReference type="InterPro" id="IPR051710">
    <property type="entry name" value="Phosphatase_SH3-domain"/>
</dbReference>
<dbReference type="PANTHER" id="PTHR16469:SF27">
    <property type="entry name" value="UBIQUITIN-ASSOCIATED AND SH3 DOMAIN-CONTAINING BA-RELATED"/>
    <property type="match status" value="1"/>
</dbReference>
<dbReference type="WBParaSite" id="EVEC_0001259101-mRNA-1">
    <property type="protein sequence ID" value="EVEC_0001259101-mRNA-1"/>
    <property type="gene ID" value="EVEC_0001259101"/>
</dbReference>
<reference evidence="1 2" key="2">
    <citation type="submission" date="2018-10" db="EMBL/GenBank/DDBJ databases">
        <authorList>
            <consortium name="Pathogen Informatics"/>
        </authorList>
    </citation>
    <scope>NUCLEOTIDE SEQUENCE [LARGE SCALE GENOMIC DNA]</scope>
</reference>
<dbReference type="InterPro" id="IPR001345">
    <property type="entry name" value="PG/BPGM_mutase_AS"/>
</dbReference>
<dbReference type="SUPFAM" id="SSF53254">
    <property type="entry name" value="Phosphoglycerate mutase-like"/>
    <property type="match status" value="1"/>
</dbReference>
<protein>
    <submittedName>
        <fullName evidence="3">Phosphoglycerate mutase family protein</fullName>
    </submittedName>
</protein>
<organism evidence="3">
    <name type="scientific">Enterobius vermicularis</name>
    <name type="common">Human pinworm</name>
    <dbReference type="NCBI Taxonomy" id="51028"/>
    <lineage>
        <taxon>Eukaryota</taxon>
        <taxon>Metazoa</taxon>
        <taxon>Ecdysozoa</taxon>
        <taxon>Nematoda</taxon>
        <taxon>Chromadorea</taxon>
        <taxon>Rhabditida</taxon>
        <taxon>Spirurina</taxon>
        <taxon>Oxyuridomorpha</taxon>
        <taxon>Oxyuroidea</taxon>
        <taxon>Oxyuridae</taxon>
        <taxon>Enterobius</taxon>
    </lineage>
</organism>
<evidence type="ECO:0000313" key="2">
    <source>
        <dbReference type="Proteomes" id="UP000274131"/>
    </source>
</evidence>